<dbReference type="EMBL" id="FQZL01000007">
    <property type="protein sequence ID" value="SHI85888.1"/>
    <property type="molecule type" value="Genomic_DNA"/>
</dbReference>
<evidence type="ECO:0000256" key="6">
    <source>
        <dbReference type="ARBA" id="ARBA00022691"/>
    </source>
</evidence>
<dbReference type="InterPro" id="IPR035996">
    <property type="entry name" value="4pyrrol_Methylase_sf"/>
</dbReference>
<dbReference type="OrthoDB" id="9804789at2"/>
<dbReference type="RefSeq" id="WP_094762752.1">
    <property type="nucleotide sequence ID" value="NZ_FQZL01000007.1"/>
</dbReference>
<evidence type="ECO:0000259" key="8">
    <source>
        <dbReference type="Pfam" id="PF00590"/>
    </source>
</evidence>
<keyword evidence="10" id="KW-1185">Reference proteome</keyword>
<dbReference type="GO" id="GO:0009236">
    <property type="term" value="P:cobalamin biosynthetic process"/>
    <property type="evidence" value="ECO:0007669"/>
    <property type="project" value="UniProtKB-UniRule"/>
</dbReference>
<evidence type="ECO:0000313" key="9">
    <source>
        <dbReference type="EMBL" id="SHI85888.1"/>
    </source>
</evidence>
<dbReference type="InterPro" id="IPR014776">
    <property type="entry name" value="4pyrrole_Mease_sub2"/>
</dbReference>
<feature type="domain" description="Tetrapyrrole methylase" evidence="8">
    <location>
        <begin position="2"/>
        <end position="215"/>
    </location>
</feature>
<comment type="similarity">
    <text evidence="2 7">Belongs to the precorrin methyltransferase family.</text>
</comment>
<dbReference type="Gene3D" id="3.30.950.10">
    <property type="entry name" value="Methyltransferase, Cobalt-precorrin-4 Transmethylase, Domain 2"/>
    <property type="match status" value="1"/>
</dbReference>
<dbReference type="Gene3D" id="3.40.1010.10">
    <property type="entry name" value="Cobalt-precorrin-4 Transmethylase, Domain 1"/>
    <property type="match status" value="1"/>
</dbReference>
<evidence type="ECO:0000256" key="2">
    <source>
        <dbReference type="ARBA" id="ARBA00005879"/>
    </source>
</evidence>
<gene>
    <name evidence="9" type="ORF">SAMN02745751_01224</name>
</gene>
<dbReference type="UniPathway" id="UPA00148"/>
<dbReference type="InterPro" id="IPR006364">
    <property type="entry name" value="CobI/CbiL/CobIJ_dom"/>
</dbReference>
<dbReference type="NCBIfam" id="TIGR01467">
    <property type="entry name" value="cobI_cbiL"/>
    <property type="match status" value="1"/>
</dbReference>
<evidence type="ECO:0000256" key="1">
    <source>
        <dbReference type="ARBA" id="ARBA00004953"/>
    </source>
</evidence>
<keyword evidence="5 9" id="KW-0808">Transferase</keyword>
<dbReference type="InterPro" id="IPR014777">
    <property type="entry name" value="4pyrrole_Mease_sub1"/>
</dbReference>
<proteinExistence type="inferred from homology"/>
<sequence>MKLYSIGVGPGNKEDVTVRAARILGESPVVFVPVKKPGEKSFAYEIAREYINEEAEIVELCFPMNYDMEELNRNWKENAVIVREKLEETETGAFIVIGDVTMYSTYMYIDDAIKAEGVEVELVPGITSYSKVASLLGLPLAKWEEGLAIVPASRDSDFDLDEIFEKFQNIVVMKPSHNPDNIVKNLKKHNLEDKFSLIYKAGTEEQKVYTKIEEIENKIPYLSTMLVKKK</sequence>
<reference evidence="9 10" key="1">
    <citation type="submission" date="2016-11" db="EMBL/GenBank/DDBJ databases">
        <authorList>
            <person name="Jaros S."/>
            <person name="Januszkiewicz K."/>
            <person name="Wedrychowicz H."/>
        </authorList>
    </citation>
    <scope>NUCLEOTIDE SEQUENCE [LARGE SCALE GENOMIC DNA]</scope>
    <source>
        <strain evidence="9 10">DSM 17477</strain>
    </source>
</reference>
<evidence type="ECO:0000256" key="5">
    <source>
        <dbReference type="ARBA" id="ARBA00022679"/>
    </source>
</evidence>
<protein>
    <submittedName>
        <fullName evidence="9">Precorrin-2/cobalt-factor-2 C20-methyltransferase</fullName>
    </submittedName>
</protein>
<dbReference type="GO" id="GO:0030788">
    <property type="term" value="F:precorrin-2 C20-methyltransferase activity"/>
    <property type="evidence" value="ECO:0007669"/>
    <property type="project" value="InterPro"/>
</dbReference>
<evidence type="ECO:0000256" key="7">
    <source>
        <dbReference type="PIRNR" id="PIRNR036427"/>
    </source>
</evidence>
<dbReference type="GO" id="GO:0032259">
    <property type="term" value="P:methylation"/>
    <property type="evidence" value="ECO:0007669"/>
    <property type="project" value="UniProtKB-KW"/>
</dbReference>
<keyword evidence="6" id="KW-0949">S-adenosyl-L-methionine</keyword>
<dbReference type="InterPro" id="IPR000878">
    <property type="entry name" value="4pyrrol_Mease"/>
</dbReference>
<dbReference type="STRING" id="1121476.SAMN02745751_01224"/>
<keyword evidence="3" id="KW-0169">Cobalamin biosynthesis</keyword>
<organism evidence="9 10">
    <name type="scientific">Dethiosulfatibacter aminovorans DSM 17477</name>
    <dbReference type="NCBI Taxonomy" id="1121476"/>
    <lineage>
        <taxon>Bacteria</taxon>
        <taxon>Bacillati</taxon>
        <taxon>Bacillota</taxon>
        <taxon>Tissierellia</taxon>
        <taxon>Dethiosulfatibacter</taxon>
    </lineage>
</organism>
<dbReference type="Pfam" id="PF00590">
    <property type="entry name" value="TP_methylase"/>
    <property type="match status" value="1"/>
</dbReference>
<dbReference type="SUPFAM" id="SSF53790">
    <property type="entry name" value="Tetrapyrrole methylase"/>
    <property type="match status" value="1"/>
</dbReference>
<dbReference type="PIRSF" id="PIRSF036427">
    <property type="entry name" value="Precrrn-2_mtase"/>
    <property type="match status" value="1"/>
</dbReference>
<dbReference type="PANTHER" id="PTHR43467">
    <property type="entry name" value="COBALT-PRECORRIN-2 C(20)-METHYLTRANSFERASE"/>
    <property type="match status" value="1"/>
</dbReference>
<accession>A0A1M6EKS8</accession>
<dbReference type="AlphaFoldDB" id="A0A1M6EKS8"/>
<dbReference type="InterPro" id="IPR012382">
    <property type="entry name" value="CobI/CbiL"/>
</dbReference>
<evidence type="ECO:0000256" key="3">
    <source>
        <dbReference type="ARBA" id="ARBA00022573"/>
    </source>
</evidence>
<name>A0A1M6EKS8_9FIRM</name>
<comment type="pathway">
    <text evidence="1">Cofactor biosynthesis; adenosylcobalamin biosynthesis.</text>
</comment>
<dbReference type="PANTHER" id="PTHR43467:SF2">
    <property type="entry name" value="COBALT-PRECORRIN-2 C(20)-METHYLTRANSFERASE"/>
    <property type="match status" value="1"/>
</dbReference>
<dbReference type="Proteomes" id="UP000184052">
    <property type="component" value="Unassembled WGS sequence"/>
</dbReference>
<dbReference type="CDD" id="cd11645">
    <property type="entry name" value="Precorrin_2_C20_MT"/>
    <property type="match status" value="1"/>
</dbReference>
<evidence type="ECO:0000313" key="10">
    <source>
        <dbReference type="Proteomes" id="UP000184052"/>
    </source>
</evidence>
<keyword evidence="4 9" id="KW-0489">Methyltransferase</keyword>
<evidence type="ECO:0000256" key="4">
    <source>
        <dbReference type="ARBA" id="ARBA00022603"/>
    </source>
</evidence>